<evidence type="ECO:0000313" key="1">
    <source>
        <dbReference type="EMBL" id="TFK72393.1"/>
    </source>
</evidence>
<sequence length="290" mass="33458">MLTSLLDSLWNVICSQARRFLLPYLLRRSKRNYPSISHNINRLTDNTVIKSSTIDKLRLEADALRFIAQHTSIPVPHVYDVWITDPKTNTGYLAMEYIPGEMVGRVWRKLSPEQRASFMRKLGQYLDEMRSLRQPLPGGWIGSLTAGPSYDRFAAPSSMYGPFANETSYNDWRISRTKRAASESEKAALRLAELRREMPDDHRISFTHGDISNRNILVRVTGEGPDDIDIVAILDWEQAGWRPEYWEMFKIRFVMSGHEFSTLARQLIFPGYETELELESEMIQISGLPI</sequence>
<reference evidence="1 2" key="1">
    <citation type="journal article" date="2019" name="Nat. Ecol. Evol.">
        <title>Megaphylogeny resolves global patterns of mushroom evolution.</title>
        <authorList>
            <person name="Varga T."/>
            <person name="Krizsan K."/>
            <person name="Foldi C."/>
            <person name="Dima B."/>
            <person name="Sanchez-Garcia M."/>
            <person name="Sanchez-Ramirez S."/>
            <person name="Szollosi G.J."/>
            <person name="Szarkandi J.G."/>
            <person name="Papp V."/>
            <person name="Albert L."/>
            <person name="Andreopoulos W."/>
            <person name="Angelini C."/>
            <person name="Antonin V."/>
            <person name="Barry K.W."/>
            <person name="Bougher N.L."/>
            <person name="Buchanan P."/>
            <person name="Buyck B."/>
            <person name="Bense V."/>
            <person name="Catcheside P."/>
            <person name="Chovatia M."/>
            <person name="Cooper J."/>
            <person name="Damon W."/>
            <person name="Desjardin D."/>
            <person name="Finy P."/>
            <person name="Geml J."/>
            <person name="Haridas S."/>
            <person name="Hughes K."/>
            <person name="Justo A."/>
            <person name="Karasinski D."/>
            <person name="Kautmanova I."/>
            <person name="Kiss B."/>
            <person name="Kocsube S."/>
            <person name="Kotiranta H."/>
            <person name="LaButti K.M."/>
            <person name="Lechner B.E."/>
            <person name="Liimatainen K."/>
            <person name="Lipzen A."/>
            <person name="Lukacs Z."/>
            <person name="Mihaltcheva S."/>
            <person name="Morgado L.N."/>
            <person name="Niskanen T."/>
            <person name="Noordeloos M.E."/>
            <person name="Ohm R.A."/>
            <person name="Ortiz-Santana B."/>
            <person name="Ovrebo C."/>
            <person name="Racz N."/>
            <person name="Riley R."/>
            <person name="Savchenko A."/>
            <person name="Shiryaev A."/>
            <person name="Soop K."/>
            <person name="Spirin V."/>
            <person name="Szebenyi C."/>
            <person name="Tomsovsky M."/>
            <person name="Tulloss R.E."/>
            <person name="Uehling J."/>
            <person name="Grigoriev I.V."/>
            <person name="Vagvolgyi C."/>
            <person name="Papp T."/>
            <person name="Martin F.M."/>
            <person name="Miettinen O."/>
            <person name="Hibbett D.S."/>
            <person name="Nagy L.G."/>
        </authorList>
    </citation>
    <scope>NUCLEOTIDE SEQUENCE [LARGE SCALE GENOMIC DNA]</scope>
    <source>
        <strain evidence="1 2">NL-1719</strain>
    </source>
</reference>
<protein>
    <submittedName>
        <fullName evidence="1">Kinase-like protein</fullName>
    </submittedName>
</protein>
<evidence type="ECO:0000313" key="2">
    <source>
        <dbReference type="Proteomes" id="UP000308600"/>
    </source>
</evidence>
<accession>A0ACD3B313</accession>
<dbReference type="EMBL" id="ML208286">
    <property type="protein sequence ID" value="TFK72393.1"/>
    <property type="molecule type" value="Genomic_DNA"/>
</dbReference>
<gene>
    <name evidence="1" type="ORF">BDN72DRAFT_894894</name>
</gene>
<organism evidence="1 2">
    <name type="scientific">Pluteus cervinus</name>
    <dbReference type="NCBI Taxonomy" id="181527"/>
    <lineage>
        <taxon>Eukaryota</taxon>
        <taxon>Fungi</taxon>
        <taxon>Dikarya</taxon>
        <taxon>Basidiomycota</taxon>
        <taxon>Agaricomycotina</taxon>
        <taxon>Agaricomycetes</taxon>
        <taxon>Agaricomycetidae</taxon>
        <taxon>Agaricales</taxon>
        <taxon>Pluteineae</taxon>
        <taxon>Pluteaceae</taxon>
        <taxon>Pluteus</taxon>
    </lineage>
</organism>
<name>A0ACD3B313_9AGAR</name>
<keyword evidence="2" id="KW-1185">Reference proteome</keyword>
<dbReference type="Proteomes" id="UP000308600">
    <property type="component" value="Unassembled WGS sequence"/>
</dbReference>
<proteinExistence type="predicted"/>